<dbReference type="NCBIfam" id="TIGR02271">
    <property type="entry name" value="YsnF/AvaK domain"/>
    <property type="match status" value="1"/>
</dbReference>
<dbReference type="RefSeq" id="WP_211141553.1">
    <property type="nucleotide sequence ID" value="NZ_JAEEGB010000005.1"/>
</dbReference>
<evidence type="ECO:0000313" key="2">
    <source>
        <dbReference type="EMBL" id="MBI6872098.1"/>
    </source>
</evidence>
<feature type="domain" description="DUF2382" evidence="1">
    <location>
        <begin position="17"/>
        <end position="117"/>
    </location>
</feature>
<evidence type="ECO:0000259" key="1">
    <source>
        <dbReference type="Pfam" id="PF09557"/>
    </source>
</evidence>
<reference evidence="2" key="1">
    <citation type="submission" date="2020-12" db="EMBL/GenBank/DDBJ databases">
        <title>Clostridium thailandense sp. nov., a novel acetogenic bacterium isolated from peat land soil in Thailand.</title>
        <authorList>
            <person name="Chaikitkaew S."/>
            <person name="Birkeland N.K."/>
        </authorList>
    </citation>
    <scope>NUCLEOTIDE SEQUENCE</scope>
    <source>
        <strain evidence="2">DSM 17425</strain>
    </source>
</reference>
<dbReference type="PANTHER" id="PTHR38463">
    <property type="entry name" value="STRESS RESPONSE PROTEIN YSNF"/>
    <property type="match status" value="1"/>
</dbReference>
<dbReference type="Pfam" id="PF09557">
    <property type="entry name" value="DUF2382"/>
    <property type="match status" value="1"/>
</dbReference>
<name>A0A934M400_9CLOT</name>
<dbReference type="EMBL" id="JAEEGB010000005">
    <property type="protein sequence ID" value="MBI6872098.1"/>
    <property type="molecule type" value="Genomic_DNA"/>
</dbReference>
<keyword evidence="3" id="KW-1185">Reference proteome</keyword>
<accession>A0A934M400</accession>
<dbReference type="Proteomes" id="UP000622687">
    <property type="component" value="Unassembled WGS sequence"/>
</dbReference>
<proteinExistence type="predicted"/>
<dbReference type="InterPro" id="IPR052967">
    <property type="entry name" value="Stress_Response_Assoc"/>
</dbReference>
<sequence length="134" mass="15340">MSNKLSFNNDGISNTKIQLHEEKLDIAKKWVQTGEVNIHEEVLTEEKNITVPVNRKELVIEKKGSDGNSEAIRIPISEERVEITKHPIVLENVEVFKRQYQDIKPVEETLKKEKLHVETTGDAAVIYNGSEKHL</sequence>
<protein>
    <submittedName>
        <fullName evidence="2">YsnF/AvaK domain-containing protein</fullName>
    </submittedName>
</protein>
<organism evidence="2 3">
    <name type="scientific">Clostridium aciditolerans</name>
    <dbReference type="NCBI Taxonomy" id="339861"/>
    <lineage>
        <taxon>Bacteria</taxon>
        <taxon>Bacillati</taxon>
        <taxon>Bacillota</taxon>
        <taxon>Clostridia</taxon>
        <taxon>Eubacteriales</taxon>
        <taxon>Clostridiaceae</taxon>
        <taxon>Clostridium</taxon>
    </lineage>
</organism>
<dbReference type="AlphaFoldDB" id="A0A934M400"/>
<dbReference type="PANTHER" id="PTHR38463:SF1">
    <property type="entry name" value="STRESS RESPONSE PROTEIN YSNF"/>
    <property type="match status" value="1"/>
</dbReference>
<gene>
    <name evidence="2" type="ORF">I6U51_05165</name>
</gene>
<dbReference type="InterPro" id="IPR019060">
    <property type="entry name" value="DUF2382"/>
</dbReference>
<evidence type="ECO:0000313" key="3">
    <source>
        <dbReference type="Proteomes" id="UP000622687"/>
    </source>
</evidence>
<comment type="caution">
    <text evidence="2">The sequence shown here is derived from an EMBL/GenBank/DDBJ whole genome shotgun (WGS) entry which is preliminary data.</text>
</comment>